<dbReference type="InterPro" id="IPR036259">
    <property type="entry name" value="MFS_trans_sf"/>
</dbReference>
<dbReference type="GO" id="GO:0005886">
    <property type="term" value="C:plasma membrane"/>
    <property type="evidence" value="ECO:0007669"/>
    <property type="project" value="UniProtKB-SubCell"/>
</dbReference>
<evidence type="ECO:0000256" key="1">
    <source>
        <dbReference type="ARBA" id="ARBA00004651"/>
    </source>
</evidence>
<feature type="transmembrane region" description="Helical" evidence="6">
    <location>
        <begin position="364"/>
        <end position="386"/>
    </location>
</feature>
<dbReference type="Gene3D" id="1.20.1250.20">
    <property type="entry name" value="MFS general substrate transporter like domains"/>
    <property type="match status" value="2"/>
</dbReference>
<dbReference type="SUPFAM" id="SSF103473">
    <property type="entry name" value="MFS general substrate transporter"/>
    <property type="match status" value="1"/>
</dbReference>
<feature type="transmembrane region" description="Helical" evidence="6">
    <location>
        <begin position="124"/>
        <end position="142"/>
    </location>
</feature>
<dbReference type="Pfam" id="PF07690">
    <property type="entry name" value="MFS_1"/>
    <property type="match status" value="1"/>
</dbReference>
<evidence type="ECO:0000256" key="6">
    <source>
        <dbReference type="SAM" id="Phobius"/>
    </source>
</evidence>
<evidence type="ECO:0000259" key="7">
    <source>
        <dbReference type="PROSITE" id="PS50850"/>
    </source>
</evidence>
<feature type="transmembrane region" description="Helical" evidence="6">
    <location>
        <begin position="304"/>
        <end position="327"/>
    </location>
</feature>
<feature type="transmembrane region" description="Helical" evidence="6">
    <location>
        <begin position="58"/>
        <end position="81"/>
    </location>
</feature>
<keyword evidence="5 6" id="KW-0472">Membrane</keyword>
<proteinExistence type="predicted"/>
<dbReference type="PANTHER" id="PTHR43124:SF3">
    <property type="entry name" value="CHLORAMPHENICOL EFFLUX PUMP RV0191"/>
    <property type="match status" value="1"/>
</dbReference>
<feature type="transmembrane region" description="Helical" evidence="6">
    <location>
        <begin position="149"/>
        <end position="172"/>
    </location>
</feature>
<dbReference type="InterPro" id="IPR020846">
    <property type="entry name" value="MFS_dom"/>
</dbReference>
<evidence type="ECO:0000313" key="8">
    <source>
        <dbReference type="EMBL" id="TDQ62591.1"/>
    </source>
</evidence>
<dbReference type="EMBL" id="SNYO01000002">
    <property type="protein sequence ID" value="TDQ62591.1"/>
    <property type="molecule type" value="Genomic_DNA"/>
</dbReference>
<feature type="transmembrane region" description="Helical" evidence="6">
    <location>
        <begin position="93"/>
        <end position="118"/>
    </location>
</feature>
<organism evidence="8 9">
    <name type="scientific">Actinomycetospora succinea</name>
    <dbReference type="NCBI Taxonomy" id="663603"/>
    <lineage>
        <taxon>Bacteria</taxon>
        <taxon>Bacillati</taxon>
        <taxon>Actinomycetota</taxon>
        <taxon>Actinomycetes</taxon>
        <taxon>Pseudonocardiales</taxon>
        <taxon>Pseudonocardiaceae</taxon>
        <taxon>Actinomycetospora</taxon>
    </lineage>
</organism>
<protein>
    <submittedName>
        <fullName evidence="8">Putative MFS family arabinose efflux permease</fullName>
    </submittedName>
</protein>
<evidence type="ECO:0000256" key="4">
    <source>
        <dbReference type="ARBA" id="ARBA00022989"/>
    </source>
</evidence>
<sequence>MAQLCRTITPVRSPALRLTVAGAAVVGVAYGMGRYAFGLTLPSLRADPSLSSSGLDDAVLGLIASGSFAGYLAGLLLAPVIGRRFGPRAPTTVGSVCGLVGGALAAGATSPLVLAVGVVLAGSAAGWVWAAYSDLAAVVVDAPARPRALAIISTGTSAGLVVSGVVGLWAIGVPGWRLVWVAIGLASAATGLLNLRWTPRLPPAPVGRAGRIALRGLGVPLAYSVAFHVGVTTFFTWAADMLRRAALAPGWAPTLYALVGVVGLVGLGIGGWCARFGTVRVAAACLLFLGASLVVLGTGAGSGIVALVAAAIYAPGIMGGAAVLAVWTAEIEPERSGEALTVVVAVGATAAVMAPAIVGLLLGIVSLTAVLVGLAVLLVITAVLILTPRTGTPAPPP</sequence>
<keyword evidence="4 6" id="KW-1133">Transmembrane helix</keyword>
<feature type="transmembrane region" description="Helical" evidence="6">
    <location>
        <begin position="16"/>
        <end position="38"/>
    </location>
</feature>
<evidence type="ECO:0000313" key="9">
    <source>
        <dbReference type="Proteomes" id="UP000295705"/>
    </source>
</evidence>
<evidence type="ECO:0000256" key="2">
    <source>
        <dbReference type="ARBA" id="ARBA00022475"/>
    </source>
</evidence>
<evidence type="ECO:0000256" key="5">
    <source>
        <dbReference type="ARBA" id="ARBA00023136"/>
    </source>
</evidence>
<feature type="transmembrane region" description="Helical" evidence="6">
    <location>
        <begin position="178"/>
        <end position="197"/>
    </location>
</feature>
<feature type="domain" description="Major facilitator superfamily (MFS) profile" evidence="7">
    <location>
        <begin position="19"/>
        <end position="391"/>
    </location>
</feature>
<keyword evidence="3 6" id="KW-0812">Transmembrane</keyword>
<dbReference type="InterPro" id="IPR011701">
    <property type="entry name" value="MFS"/>
</dbReference>
<feature type="transmembrane region" description="Helical" evidence="6">
    <location>
        <begin position="251"/>
        <end position="274"/>
    </location>
</feature>
<evidence type="ECO:0000256" key="3">
    <source>
        <dbReference type="ARBA" id="ARBA00022692"/>
    </source>
</evidence>
<dbReference type="PANTHER" id="PTHR43124">
    <property type="entry name" value="PURINE EFFLUX PUMP PBUE"/>
    <property type="match status" value="1"/>
</dbReference>
<accession>A0A4R6VL57</accession>
<keyword evidence="9" id="KW-1185">Reference proteome</keyword>
<gene>
    <name evidence="8" type="ORF">EV188_102246</name>
</gene>
<dbReference type="PROSITE" id="PS50850">
    <property type="entry name" value="MFS"/>
    <property type="match status" value="1"/>
</dbReference>
<reference evidence="8 9" key="1">
    <citation type="submission" date="2019-03" db="EMBL/GenBank/DDBJ databases">
        <title>Genomic Encyclopedia of Type Strains, Phase IV (KMG-IV): sequencing the most valuable type-strain genomes for metagenomic binning, comparative biology and taxonomic classification.</title>
        <authorList>
            <person name="Goeker M."/>
        </authorList>
    </citation>
    <scope>NUCLEOTIDE SEQUENCE [LARGE SCALE GENOMIC DNA]</scope>
    <source>
        <strain evidence="8 9">DSM 45775</strain>
    </source>
</reference>
<dbReference type="AlphaFoldDB" id="A0A4R6VL57"/>
<keyword evidence="2" id="KW-1003">Cell membrane</keyword>
<feature type="transmembrane region" description="Helical" evidence="6">
    <location>
        <begin position="339"/>
        <end position="358"/>
    </location>
</feature>
<dbReference type="InterPro" id="IPR050189">
    <property type="entry name" value="MFS_Efflux_Transporters"/>
</dbReference>
<dbReference type="Proteomes" id="UP000295705">
    <property type="component" value="Unassembled WGS sequence"/>
</dbReference>
<feature type="transmembrane region" description="Helical" evidence="6">
    <location>
        <begin position="217"/>
        <end position="239"/>
    </location>
</feature>
<dbReference type="GO" id="GO:0022857">
    <property type="term" value="F:transmembrane transporter activity"/>
    <property type="evidence" value="ECO:0007669"/>
    <property type="project" value="InterPro"/>
</dbReference>
<name>A0A4R6VL57_9PSEU</name>
<comment type="subcellular location">
    <subcellularLocation>
        <location evidence="1">Cell membrane</location>
        <topology evidence="1">Multi-pass membrane protein</topology>
    </subcellularLocation>
</comment>
<feature type="transmembrane region" description="Helical" evidence="6">
    <location>
        <begin position="281"/>
        <end position="298"/>
    </location>
</feature>
<comment type="caution">
    <text evidence="8">The sequence shown here is derived from an EMBL/GenBank/DDBJ whole genome shotgun (WGS) entry which is preliminary data.</text>
</comment>